<organism evidence="1">
    <name type="scientific">viral metagenome</name>
    <dbReference type="NCBI Taxonomy" id="1070528"/>
    <lineage>
        <taxon>unclassified sequences</taxon>
        <taxon>metagenomes</taxon>
        <taxon>organismal metagenomes</taxon>
    </lineage>
</organism>
<protein>
    <submittedName>
        <fullName evidence="1">Uncharacterized protein</fullName>
    </submittedName>
</protein>
<name>A0A6C0BGX6_9ZZZZ</name>
<accession>A0A6C0BGX6</accession>
<reference evidence="1" key="1">
    <citation type="journal article" date="2020" name="Nature">
        <title>Giant virus diversity and host interactions through global metagenomics.</title>
        <authorList>
            <person name="Schulz F."/>
            <person name="Roux S."/>
            <person name="Paez-Espino D."/>
            <person name="Jungbluth S."/>
            <person name="Walsh D.A."/>
            <person name="Denef V.J."/>
            <person name="McMahon K.D."/>
            <person name="Konstantinidis K.T."/>
            <person name="Eloe-Fadrosh E.A."/>
            <person name="Kyrpides N.C."/>
            <person name="Woyke T."/>
        </authorList>
    </citation>
    <scope>NUCLEOTIDE SEQUENCE</scope>
    <source>
        <strain evidence="1">GVMAG-M-3300013004-44</strain>
    </source>
</reference>
<dbReference type="EMBL" id="MN739159">
    <property type="protein sequence ID" value="QHS91340.1"/>
    <property type="molecule type" value="Genomic_DNA"/>
</dbReference>
<evidence type="ECO:0000313" key="1">
    <source>
        <dbReference type="EMBL" id="QHS91340.1"/>
    </source>
</evidence>
<dbReference type="AlphaFoldDB" id="A0A6C0BGX6"/>
<proteinExistence type="predicted"/>
<sequence>MTTPCHTRITNSKTLQYFADGVHKFYLEHCCQRPCLDGQNRCASCIKIHSGARSQFDSTYPHGHMSEPIPDHSHIFGGSWYQNRVQLWGEPSQQVIALAMQYQREARQYTPVASKAKIASISQDMARKKVSETDTVATVSTVAPVKKPRKPRVATATVTTVEIPIVAQVEQVAQVAQVKPIKAPKPKKAAKPSPKVENVPIQETPICKEVVIPTYIEQQIEEIDTNDYEIEYVPLSFIEIGHTTYFRDPKNKLYQKIKEKIIGPYVGRYCPHTESICTEVPDSDEENDS</sequence>